<dbReference type="GO" id="GO:0005576">
    <property type="term" value="C:extracellular region"/>
    <property type="evidence" value="ECO:0007669"/>
    <property type="project" value="UniProtKB-SubCell"/>
</dbReference>
<dbReference type="InterPro" id="IPR001343">
    <property type="entry name" value="Hemolysn_Ca-bd"/>
</dbReference>
<name>A0A1B2EBR4_9HYPH</name>
<keyword evidence="2" id="KW-0964">Secreted</keyword>
<dbReference type="GO" id="GO:0005509">
    <property type="term" value="F:calcium ion binding"/>
    <property type="evidence" value="ECO:0007669"/>
    <property type="project" value="InterPro"/>
</dbReference>
<dbReference type="PRINTS" id="PR00313">
    <property type="entry name" value="CABNDNGRPT"/>
</dbReference>
<evidence type="ECO:0008006" key="4">
    <source>
        <dbReference type="Google" id="ProtNLM"/>
    </source>
</evidence>
<proteinExistence type="predicted"/>
<dbReference type="InterPro" id="IPR050557">
    <property type="entry name" value="RTX_toxin/Mannuronan_C5-epim"/>
</dbReference>
<sequence>MRYAAFGLSYQGESSFWIDDHYDQITSYGTALFGMNFNPVINQYDIHYKQLGPDYFAVDMIRAGKNGVTLFEGKNLNLVGSSSAVIGLNVSYDVVMAESDSIDGNDYADYVFAGNGNDYVFTYAGNDEINGDAGNDYINAGVGTDLIYYNGLSYNFVFSRNYDGSIQITDLTGTFGSDTVYNAELVSFSNGVFDISALLPAVTPPVVLLPPTPPSPEDTYAGHDSLSGTGGADHLKGYAGNDVLKGGAGNDFLYGGTGNDKLYGGAGKDTFVFDTMPHKSTNKDAILDFKVVDDTIRLDHAVFTKVGSNGTLKSSAFWTNNTGKAHDKDDRIIYDKDSGVLYYDADGSGKGASVAFATISKNLALTNKDFVII</sequence>
<dbReference type="PROSITE" id="PS00330">
    <property type="entry name" value="HEMOLYSIN_CALCIUM"/>
    <property type="match status" value="3"/>
</dbReference>
<accession>A0A1B2EBR4</accession>
<gene>
    <name evidence="3" type="ORF">BB934_02970</name>
</gene>
<evidence type="ECO:0000313" key="3">
    <source>
        <dbReference type="EMBL" id="ANY77312.1"/>
    </source>
</evidence>
<comment type="subcellular location">
    <subcellularLocation>
        <location evidence="1">Secreted</location>
    </subcellularLocation>
</comment>
<dbReference type="Gene3D" id="2.150.10.10">
    <property type="entry name" value="Serralysin-like metalloprotease, C-terminal"/>
    <property type="match status" value="2"/>
</dbReference>
<dbReference type="PANTHER" id="PTHR38340:SF1">
    <property type="entry name" value="S-LAYER PROTEIN"/>
    <property type="match status" value="1"/>
</dbReference>
<organism evidence="3">
    <name type="scientific">Microvirga ossetica</name>
    <dbReference type="NCBI Taxonomy" id="1882682"/>
    <lineage>
        <taxon>Bacteria</taxon>
        <taxon>Pseudomonadati</taxon>
        <taxon>Pseudomonadota</taxon>
        <taxon>Alphaproteobacteria</taxon>
        <taxon>Hyphomicrobiales</taxon>
        <taxon>Methylobacteriaceae</taxon>
        <taxon>Microvirga</taxon>
    </lineage>
</organism>
<evidence type="ECO:0000256" key="1">
    <source>
        <dbReference type="ARBA" id="ARBA00004613"/>
    </source>
</evidence>
<dbReference type="EMBL" id="CP016616">
    <property type="protein sequence ID" value="ANY77312.1"/>
    <property type="molecule type" value="Genomic_DNA"/>
</dbReference>
<dbReference type="InterPro" id="IPR018511">
    <property type="entry name" value="Hemolysin-typ_Ca-bd_CS"/>
</dbReference>
<dbReference type="KEGG" id="moc:BB934_02970"/>
<dbReference type="AlphaFoldDB" id="A0A1B2EBR4"/>
<dbReference type="Pfam" id="PF00353">
    <property type="entry name" value="HemolysinCabind"/>
    <property type="match status" value="2"/>
</dbReference>
<dbReference type="PANTHER" id="PTHR38340">
    <property type="entry name" value="S-LAYER PROTEIN"/>
    <property type="match status" value="1"/>
</dbReference>
<dbReference type="InterPro" id="IPR011049">
    <property type="entry name" value="Serralysin-like_metalloprot_C"/>
</dbReference>
<evidence type="ECO:0000256" key="2">
    <source>
        <dbReference type="ARBA" id="ARBA00022525"/>
    </source>
</evidence>
<reference evidence="3" key="1">
    <citation type="submission" date="2016-07" db="EMBL/GenBank/DDBJ databases">
        <title>Microvirga ossetica sp. nov. a new species of rhizobia isolated from root nodules of the legume species Vicia alpestris Steven originated from North Ossetia region in the Caucasus.</title>
        <authorList>
            <person name="Safronova V.I."/>
            <person name="Kuznetsova I.G."/>
            <person name="Sazanova A.L."/>
            <person name="Belimov A."/>
            <person name="Andronov E."/>
            <person name="Osledkin Y.S."/>
            <person name="Onishchuk O.P."/>
            <person name="Kurchak O.N."/>
            <person name="Shaposhnikov A.I."/>
            <person name="Willems A."/>
            <person name="Tikhonovich I.A."/>
        </authorList>
    </citation>
    <scope>NUCLEOTIDE SEQUENCE [LARGE SCALE GENOMIC DNA]</scope>
    <source>
        <strain evidence="3">V5/3M</strain>
    </source>
</reference>
<dbReference type="SUPFAM" id="SSF51120">
    <property type="entry name" value="beta-Roll"/>
    <property type="match status" value="2"/>
</dbReference>
<protein>
    <recommendedName>
        <fullName evidence="4">Peptidase M10 serralysin C-terminal domain-containing protein</fullName>
    </recommendedName>
</protein>